<dbReference type="AlphaFoldDB" id="A0A7V8JPG5"/>
<dbReference type="InterPro" id="IPR005119">
    <property type="entry name" value="LysR_subst-bd"/>
</dbReference>
<keyword evidence="2" id="KW-0805">Transcription regulation</keyword>
<dbReference type="Proteomes" id="UP000461670">
    <property type="component" value="Unassembled WGS sequence"/>
</dbReference>
<dbReference type="PROSITE" id="PS50931">
    <property type="entry name" value="HTH_LYSR"/>
    <property type="match status" value="1"/>
</dbReference>
<dbReference type="PANTHER" id="PTHR30427">
    <property type="entry name" value="TRANSCRIPTIONAL ACTIVATOR PROTEIN LYSR"/>
    <property type="match status" value="1"/>
</dbReference>
<protein>
    <submittedName>
        <fullName evidence="6">Octopine catabolism/uptake operon regulatory protein OccR</fullName>
    </submittedName>
</protein>
<dbReference type="InterPro" id="IPR036388">
    <property type="entry name" value="WH-like_DNA-bd_sf"/>
</dbReference>
<evidence type="ECO:0000256" key="1">
    <source>
        <dbReference type="ARBA" id="ARBA00009437"/>
    </source>
</evidence>
<dbReference type="Pfam" id="PF00126">
    <property type="entry name" value="HTH_1"/>
    <property type="match status" value="1"/>
</dbReference>
<evidence type="ECO:0000256" key="4">
    <source>
        <dbReference type="ARBA" id="ARBA00023163"/>
    </source>
</evidence>
<dbReference type="SUPFAM" id="SSF53850">
    <property type="entry name" value="Periplasmic binding protein-like II"/>
    <property type="match status" value="1"/>
</dbReference>
<comment type="similarity">
    <text evidence="1">Belongs to the LysR transcriptional regulatory family.</text>
</comment>
<organism evidence="6 7">
    <name type="scientific">Paracidovorax wautersii</name>
    <dbReference type="NCBI Taxonomy" id="1177982"/>
    <lineage>
        <taxon>Bacteria</taxon>
        <taxon>Pseudomonadati</taxon>
        <taxon>Pseudomonadota</taxon>
        <taxon>Betaproteobacteria</taxon>
        <taxon>Burkholderiales</taxon>
        <taxon>Comamonadaceae</taxon>
        <taxon>Paracidovorax</taxon>
    </lineage>
</organism>
<dbReference type="EMBL" id="WNDQ01000041">
    <property type="protein sequence ID" value="KAF1020105.1"/>
    <property type="molecule type" value="Genomic_DNA"/>
</dbReference>
<evidence type="ECO:0000256" key="2">
    <source>
        <dbReference type="ARBA" id="ARBA00023015"/>
    </source>
</evidence>
<accession>A0A7V8JPG5</accession>
<evidence type="ECO:0000259" key="5">
    <source>
        <dbReference type="PROSITE" id="PS50931"/>
    </source>
</evidence>
<dbReference type="PANTHER" id="PTHR30427:SF1">
    <property type="entry name" value="TRANSCRIPTIONAL ACTIVATOR PROTEIN LYSR"/>
    <property type="match status" value="1"/>
</dbReference>
<dbReference type="InterPro" id="IPR000847">
    <property type="entry name" value="LysR_HTH_N"/>
</dbReference>
<dbReference type="PRINTS" id="PR00039">
    <property type="entry name" value="HTHLYSR"/>
</dbReference>
<sequence>MKLKHIEVFNAIMLTGSVSAAARLLHVTQPAITQTLKHAELQLGYALFTRQRNRLVPTHEAQALYPEIQRLMSQLESVRRLSAALGRQGGAGLRILIVPSLAVRALPEALARFRQRHPDMPITVRSLHSREVAQAMALQEGDAGIVYGRISHPALQAELLATGRLVCVSRVRGRTAARVAPVALEEVLRKPFIRIDENDPLGAMLAEQWSRHGLQALAERGADITVQTHHIAMLLAEQGMAPAIIDSFTAGAARSATLQARVIEPEVPVELSALLPQNVRSPRPVAEFLEDFRRVLGEVA</sequence>
<dbReference type="GO" id="GO:0043565">
    <property type="term" value="F:sequence-specific DNA binding"/>
    <property type="evidence" value="ECO:0007669"/>
    <property type="project" value="TreeGrafter"/>
</dbReference>
<gene>
    <name evidence="6" type="primary">occR_3</name>
    <name evidence="6" type="ORF">GAK30_02704</name>
</gene>
<dbReference type="InterPro" id="IPR036390">
    <property type="entry name" value="WH_DNA-bd_sf"/>
</dbReference>
<dbReference type="GO" id="GO:0003700">
    <property type="term" value="F:DNA-binding transcription factor activity"/>
    <property type="evidence" value="ECO:0007669"/>
    <property type="project" value="InterPro"/>
</dbReference>
<reference evidence="7" key="1">
    <citation type="journal article" date="2020" name="MBio">
        <title>Horizontal gene transfer to a defensive symbiont with a reduced genome amongst a multipartite beetle microbiome.</title>
        <authorList>
            <person name="Waterworth S.C."/>
            <person name="Florez L.V."/>
            <person name="Rees E.R."/>
            <person name="Hertweck C."/>
            <person name="Kaltenpoth M."/>
            <person name="Kwan J.C."/>
        </authorList>
    </citation>
    <scope>NUCLEOTIDE SEQUENCE [LARGE SCALE GENOMIC DNA]</scope>
</reference>
<keyword evidence="3" id="KW-0238">DNA-binding</keyword>
<evidence type="ECO:0000256" key="3">
    <source>
        <dbReference type="ARBA" id="ARBA00023125"/>
    </source>
</evidence>
<dbReference type="GO" id="GO:0009089">
    <property type="term" value="P:lysine biosynthetic process via diaminopimelate"/>
    <property type="evidence" value="ECO:0007669"/>
    <property type="project" value="TreeGrafter"/>
</dbReference>
<keyword evidence="4" id="KW-0804">Transcription</keyword>
<dbReference type="GO" id="GO:0010628">
    <property type="term" value="P:positive regulation of gene expression"/>
    <property type="evidence" value="ECO:0007669"/>
    <property type="project" value="TreeGrafter"/>
</dbReference>
<dbReference type="Gene3D" id="1.10.10.10">
    <property type="entry name" value="Winged helix-like DNA-binding domain superfamily/Winged helix DNA-binding domain"/>
    <property type="match status" value="1"/>
</dbReference>
<feature type="domain" description="HTH lysR-type" evidence="5">
    <location>
        <begin position="1"/>
        <end position="58"/>
    </location>
</feature>
<evidence type="ECO:0000313" key="7">
    <source>
        <dbReference type="Proteomes" id="UP000461670"/>
    </source>
</evidence>
<comment type="caution">
    <text evidence="6">The sequence shown here is derived from an EMBL/GenBank/DDBJ whole genome shotgun (WGS) entry which is preliminary data.</text>
</comment>
<proteinExistence type="inferred from homology"/>
<evidence type="ECO:0000313" key="6">
    <source>
        <dbReference type="EMBL" id="KAF1020105.1"/>
    </source>
</evidence>
<name>A0A7V8JPG5_9BURK</name>
<dbReference type="Gene3D" id="3.40.190.290">
    <property type="match status" value="1"/>
</dbReference>
<dbReference type="Pfam" id="PF03466">
    <property type="entry name" value="LysR_substrate"/>
    <property type="match status" value="1"/>
</dbReference>
<dbReference type="SUPFAM" id="SSF46785">
    <property type="entry name" value="Winged helix' DNA-binding domain"/>
    <property type="match status" value="1"/>
</dbReference>